<dbReference type="RefSeq" id="WP_115480404.1">
    <property type="nucleotide sequence ID" value="NZ_QRCT01000009.1"/>
</dbReference>
<evidence type="ECO:0000256" key="1">
    <source>
        <dbReference type="ARBA" id="ARBA00023125"/>
    </source>
</evidence>
<dbReference type="PROSITE" id="PS50977">
    <property type="entry name" value="HTH_TETR_2"/>
    <property type="match status" value="1"/>
</dbReference>
<evidence type="ECO:0000259" key="3">
    <source>
        <dbReference type="PROSITE" id="PS50977"/>
    </source>
</evidence>
<dbReference type="EMBL" id="QRCT01000009">
    <property type="protein sequence ID" value="RDU24920.1"/>
    <property type="molecule type" value="Genomic_DNA"/>
</dbReference>
<protein>
    <submittedName>
        <fullName evidence="4">TetR/AcrR family transcriptional regulator</fullName>
    </submittedName>
</protein>
<evidence type="ECO:0000313" key="5">
    <source>
        <dbReference type="Proteomes" id="UP000255036"/>
    </source>
</evidence>
<dbReference type="GO" id="GO:0003677">
    <property type="term" value="F:DNA binding"/>
    <property type="evidence" value="ECO:0007669"/>
    <property type="project" value="UniProtKB-UniRule"/>
</dbReference>
<comment type="caution">
    <text evidence="4">The sequence shown here is derived from an EMBL/GenBank/DDBJ whole genome shotgun (WGS) entry which is preliminary data.</text>
</comment>
<evidence type="ECO:0000313" key="4">
    <source>
        <dbReference type="EMBL" id="RDU24920.1"/>
    </source>
</evidence>
<proteinExistence type="predicted"/>
<evidence type="ECO:0000256" key="2">
    <source>
        <dbReference type="PROSITE-ProRule" id="PRU00335"/>
    </source>
</evidence>
<dbReference type="InterPro" id="IPR001647">
    <property type="entry name" value="HTH_TetR"/>
</dbReference>
<dbReference type="SUPFAM" id="SSF46689">
    <property type="entry name" value="Homeodomain-like"/>
    <property type="match status" value="1"/>
</dbReference>
<dbReference type="Pfam" id="PF00440">
    <property type="entry name" value="TetR_N"/>
    <property type="match status" value="1"/>
</dbReference>
<feature type="DNA-binding region" description="H-T-H motif" evidence="2">
    <location>
        <begin position="25"/>
        <end position="44"/>
    </location>
</feature>
<keyword evidence="5" id="KW-1185">Reference proteome</keyword>
<name>A0A371AZL7_9FIRM</name>
<dbReference type="PANTHER" id="PTHR43479">
    <property type="entry name" value="ACREF/ENVCD OPERON REPRESSOR-RELATED"/>
    <property type="match status" value="1"/>
</dbReference>
<dbReference type="InterPro" id="IPR050624">
    <property type="entry name" value="HTH-type_Tx_Regulator"/>
</dbReference>
<dbReference type="InterPro" id="IPR009057">
    <property type="entry name" value="Homeodomain-like_sf"/>
</dbReference>
<keyword evidence="1 2" id="KW-0238">DNA-binding</keyword>
<accession>A0A371AZL7</accession>
<sequence>MLEKKNEILKSARELFSEKGFKDTNISEITKKAGMATGTFYNYYSSKDKIFMDIFLEENVKLKKEIMEKINVNDNPMTVVGTMMNLNEEGMRSNPILKEWYNRDVFNRLEKIYKEEKGIDHLEFMYDSFIEVIRVWQSQGMLRKDINAEMVMAIFGALINVDTHKEEVGIQYFPKVMEYLADFILKGLMDCSKDV</sequence>
<dbReference type="Gene3D" id="1.10.357.10">
    <property type="entry name" value="Tetracycline Repressor, domain 2"/>
    <property type="match status" value="1"/>
</dbReference>
<gene>
    <name evidence="4" type="ORF">DWV06_01445</name>
</gene>
<dbReference type="OrthoDB" id="9812484at2"/>
<feature type="domain" description="HTH tetR-type" evidence="3">
    <location>
        <begin position="2"/>
        <end position="62"/>
    </location>
</feature>
<organism evidence="4 5">
    <name type="scientific">Anaerosacchariphilus polymeriproducens</name>
    <dbReference type="NCBI Taxonomy" id="1812858"/>
    <lineage>
        <taxon>Bacteria</taxon>
        <taxon>Bacillati</taxon>
        <taxon>Bacillota</taxon>
        <taxon>Clostridia</taxon>
        <taxon>Lachnospirales</taxon>
        <taxon>Lachnospiraceae</taxon>
        <taxon>Anaerosacchariphilus</taxon>
    </lineage>
</organism>
<dbReference type="Proteomes" id="UP000255036">
    <property type="component" value="Unassembled WGS sequence"/>
</dbReference>
<dbReference type="PRINTS" id="PR00455">
    <property type="entry name" value="HTHTETR"/>
</dbReference>
<dbReference type="PANTHER" id="PTHR43479:SF11">
    <property type="entry name" value="ACREF_ENVCD OPERON REPRESSOR-RELATED"/>
    <property type="match status" value="1"/>
</dbReference>
<reference evidence="4 5" key="1">
    <citation type="submission" date="2018-07" db="EMBL/GenBank/DDBJ databases">
        <title>Anaerosacharophilus polymeroproducens gen. nov. sp. nov., an anaerobic bacterium isolated from salt field.</title>
        <authorList>
            <person name="Kim W."/>
            <person name="Yang S.-H."/>
            <person name="Oh J."/>
            <person name="Lee J.-H."/>
            <person name="Kwon K.K."/>
        </authorList>
    </citation>
    <scope>NUCLEOTIDE SEQUENCE [LARGE SCALE GENOMIC DNA]</scope>
    <source>
        <strain evidence="4 5">MCWD5</strain>
    </source>
</reference>
<dbReference type="AlphaFoldDB" id="A0A371AZL7"/>